<dbReference type="InterPro" id="IPR033906">
    <property type="entry name" value="Lipase_N"/>
</dbReference>
<accession>A0A1D2N6Y8</accession>
<dbReference type="PRINTS" id="PR00821">
    <property type="entry name" value="TAGLIPASE"/>
</dbReference>
<protein>
    <submittedName>
        <fullName evidence="6">Lipase member H</fullName>
    </submittedName>
</protein>
<sequence>MIVKPLLTFILSYLMNMKLGPGEFAVRNDPSQVSRIDDGFVRNGIYDVNHAIRFRLWTRGNPYLAQEITVWNRRSLYSSYFDYRRLTKVFLHGSNHRSNEIRLDKETAYIRDAYIDFADVNFILVDWTKLAMHANYFTNNGEYIVAERLANFLIFLNNHGTPLESIHLIGHSWGAHVAGLAGKRLGGRIGRITGLDPSGPFYAKPFNYNPKRRLDKADARFVDIIHVDAGNFFSRQEAHLGIKEPIGHVDFYPAGGSSQPSCPPKLPATAKEFYCSHERGIFYFAESIGSPFAFPSCRCESWERFTRNQCECIGDDMAFMGEHCPRNKKGKYFLNVQRTDPYGFGPQTRVILKSITRAPTIVKTETKSAALSRSQNQTINNLVFNVPSYSSRFYARYYKDDVTKVLFSTLANFTQFDSKP</sequence>
<dbReference type="OrthoDB" id="199913at2759"/>
<dbReference type="InterPro" id="IPR029058">
    <property type="entry name" value="AB_hydrolase_fold"/>
</dbReference>
<dbReference type="AlphaFoldDB" id="A0A1D2N6Y8"/>
<evidence type="ECO:0000313" key="6">
    <source>
        <dbReference type="EMBL" id="ODN01028.1"/>
    </source>
</evidence>
<gene>
    <name evidence="6" type="ORF">Ocin01_05648</name>
</gene>
<keyword evidence="7" id="KW-1185">Reference proteome</keyword>
<comment type="caution">
    <text evidence="6">The sequence shown here is derived from an EMBL/GenBank/DDBJ whole genome shotgun (WGS) entry which is preliminary data.</text>
</comment>
<dbReference type="Gene3D" id="3.40.50.1820">
    <property type="entry name" value="alpha/beta hydrolase"/>
    <property type="match status" value="1"/>
</dbReference>
<dbReference type="Pfam" id="PF00151">
    <property type="entry name" value="Lipase"/>
    <property type="match status" value="1"/>
</dbReference>
<evidence type="ECO:0000256" key="4">
    <source>
        <dbReference type="RuleBase" id="RU004262"/>
    </source>
</evidence>
<dbReference type="STRING" id="48709.A0A1D2N6Y8"/>
<name>A0A1D2N6Y8_ORCCI</name>
<dbReference type="InterPro" id="IPR000734">
    <property type="entry name" value="TAG_lipase"/>
</dbReference>
<comment type="subcellular location">
    <subcellularLocation>
        <location evidence="1">Secreted</location>
    </subcellularLocation>
</comment>
<feature type="domain" description="Lipase" evidence="5">
    <location>
        <begin position="50"/>
        <end position="342"/>
    </location>
</feature>
<dbReference type="GO" id="GO:0016298">
    <property type="term" value="F:lipase activity"/>
    <property type="evidence" value="ECO:0007669"/>
    <property type="project" value="InterPro"/>
</dbReference>
<keyword evidence="3" id="KW-0964">Secreted</keyword>
<proteinExistence type="inferred from homology"/>
<dbReference type="SUPFAM" id="SSF53474">
    <property type="entry name" value="alpha/beta-Hydrolases"/>
    <property type="match status" value="1"/>
</dbReference>
<dbReference type="EMBL" id="LJIJ01000175">
    <property type="protein sequence ID" value="ODN01028.1"/>
    <property type="molecule type" value="Genomic_DNA"/>
</dbReference>
<dbReference type="GO" id="GO:0005615">
    <property type="term" value="C:extracellular space"/>
    <property type="evidence" value="ECO:0007669"/>
    <property type="project" value="TreeGrafter"/>
</dbReference>
<dbReference type="GO" id="GO:0016042">
    <property type="term" value="P:lipid catabolic process"/>
    <property type="evidence" value="ECO:0007669"/>
    <property type="project" value="TreeGrafter"/>
</dbReference>
<dbReference type="Proteomes" id="UP000094527">
    <property type="component" value="Unassembled WGS sequence"/>
</dbReference>
<evidence type="ECO:0000256" key="1">
    <source>
        <dbReference type="ARBA" id="ARBA00004613"/>
    </source>
</evidence>
<evidence type="ECO:0000256" key="2">
    <source>
        <dbReference type="ARBA" id="ARBA00010701"/>
    </source>
</evidence>
<dbReference type="PANTHER" id="PTHR11610">
    <property type="entry name" value="LIPASE"/>
    <property type="match status" value="1"/>
</dbReference>
<comment type="similarity">
    <text evidence="2 4">Belongs to the AB hydrolase superfamily. Lipase family.</text>
</comment>
<reference evidence="6 7" key="1">
    <citation type="journal article" date="2016" name="Genome Biol. Evol.">
        <title>Gene Family Evolution Reflects Adaptation to Soil Environmental Stressors in the Genome of the Collembolan Orchesella cincta.</title>
        <authorList>
            <person name="Faddeeva-Vakhrusheva A."/>
            <person name="Derks M.F."/>
            <person name="Anvar S.Y."/>
            <person name="Agamennone V."/>
            <person name="Suring W."/>
            <person name="Smit S."/>
            <person name="van Straalen N.M."/>
            <person name="Roelofs D."/>
        </authorList>
    </citation>
    <scope>NUCLEOTIDE SEQUENCE [LARGE SCALE GENOMIC DNA]</scope>
    <source>
        <tissue evidence="6">Mixed pool</tissue>
    </source>
</reference>
<organism evidence="6 7">
    <name type="scientific">Orchesella cincta</name>
    <name type="common">Springtail</name>
    <name type="synonym">Podura cincta</name>
    <dbReference type="NCBI Taxonomy" id="48709"/>
    <lineage>
        <taxon>Eukaryota</taxon>
        <taxon>Metazoa</taxon>
        <taxon>Ecdysozoa</taxon>
        <taxon>Arthropoda</taxon>
        <taxon>Hexapoda</taxon>
        <taxon>Collembola</taxon>
        <taxon>Entomobryomorpha</taxon>
        <taxon>Entomobryoidea</taxon>
        <taxon>Orchesellidae</taxon>
        <taxon>Orchesellinae</taxon>
        <taxon>Orchesella</taxon>
    </lineage>
</organism>
<dbReference type="InterPro" id="IPR013818">
    <property type="entry name" value="Lipase"/>
</dbReference>
<evidence type="ECO:0000259" key="5">
    <source>
        <dbReference type="Pfam" id="PF00151"/>
    </source>
</evidence>
<dbReference type="OMA" id="MEPDFTC"/>
<dbReference type="CDD" id="cd00707">
    <property type="entry name" value="Pancreat_lipase_like"/>
    <property type="match status" value="1"/>
</dbReference>
<evidence type="ECO:0000256" key="3">
    <source>
        <dbReference type="ARBA" id="ARBA00022525"/>
    </source>
</evidence>
<evidence type="ECO:0000313" key="7">
    <source>
        <dbReference type="Proteomes" id="UP000094527"/>
    </source>
</evidence>